<feature type="compositionally biased region" description="Gly residues" evidence="2">
    <location>
        <begin position="1"/>
        <end position="12"/>
    </location>
</feature>
<dbReference type="InterPro" id="IPR051488">
    <property type="entry name" value="WD_repeat_striatin"/>
</dbReference>
<evidence type="ECO:0000313" key="4">
    <source>
        <dbReference type="EMBL" id="CAF88166.1"/>
    </source>
</evidence>
<dbReference type="PANTHER" id="PTHR15653:SF3">
    <property type="entry name" value="STRIATIN-3"/>
    <property type="match status" value="1"/>
</dbReference>
<dbReference type="EMBL" id="CAAE01004005">
    <property type="protein sequence ID" value="CAF88166.1"/>
    <property type="molecule type" value="Genomic_DNA"/>
</dbReference>
<dbReference type="GO" id="GO:0044877">
    <property type="term" value="F:protein-containing complex binding"/>
    <property type="evidence" value="ECO:0007669"/>
    <property type="project" value="TreeGrafter"/>
</dbReference>
<sequence length="90" mass="9869">MDEHPAGGGIGAGASRQPPPQQHGGNSSANPPVGGGVMVSHQPDELPRTQQQYTIPGILHYIQHEWARFEMERAHWEVERPELQVSLVSL</sequence>
<keyword evidence="1" id="KW-0175">Coiled coil</keyword>
<dbReference type="Pfam" id="PF08232">
    <property type="entry name" value="Striatin"/>
    <property type="match status" value="1"/>
</dbReference>
<reference evidence="4" key="1">
    <citation type="journal article" date="2004" name="Nature">
        <title>Genome duplication in the teleost fish Tetraodon nigroviridis reveals the early vertebrate proto-karyotype.</title>
        <authorList>
            <person name="Jaillon O."/>
            <person name="Aury J.-M."/>
            <person name="Brunet F."/>
            <person name="Petit J.-L."/>
            <person name="Stange-Thomann N."/>
            <person name="Mauceli E."/>
            <person name="Bouneau L."/>
            <person name="Fischer C."/>
            <person name="Ozouf-Costaz C."/>
            <person name="Bernot A."/>
            <person name="Nicaud S."/>
            <person name="Jaffe D."/>
            <person name="Fisher S."/>
            <person name="Lutfalla G."/>
            <person name="Dossat C."/>
            <person name="Segurens B."/>
            <person name="Dasilva C."/>
            <person name="Salanoubat M."/>
            <person name="Levy M."/>
            <person name="Boudet N."/>
            <person name="Castellano S."/>
            <person name="Anthouard V."/>
            <person name="Jubin C."/>
            <person name="Castelli V."/>
            <person name="Katinka M."/>
            <person name="Vacherie B."/>
            <person name="Biemont C."/>
            <person name="Skalli Z."/>
            <person name="Cattolico L."/>
            <person name="Poulain J."/>
            <person name="De Berardinis V."/>
            <person name="Cruaud C."/>
            <person name="Duprat S."/>
            <person name="Brottier P."/>
            <person name="Coutanceau J.-P."/>
            <person name="Gouzy J."/>
            <person name="Parra G."/>
            <person name="Lardier G."/>
            <person name="Chapple C."/>
            <person name="McKernan K.J."/>
            <person name="McEwan P."/>
            <person name="Bosak S."/>
            <person name="Kellis M."/>
            <person name="Volff J.-N."/>
            <person name="Guigo R."/>
            <person name="Zody M.C."/>
            <person name="Mesirov J."/>
            <person name="Lindblad-Toh K."/>
            <person name="Birren B."/>
            <person name="Nusbaum C."/>
            <person name="Kahn D."/>
            <person name="Robinson-Rechavi M."/>
            <person name="Laudet V."/>
            <person name="Schachter V."/>
            <person name="Quetier F."/>
            <person name="Saurin W."/>
            <person name="Scarpelli C."/>
            <person name="Wincker P."/>
            <person name="Lander E.S."/>
            <person name="Weissenbach J."/>
            <person name="Roest Crollius H."/>
        </authorList>
    </citation>
    <scope>NUCLEOTIDE SEQUENCE [LARGE SCALE GENOMIC DNA]</scope>
</reference>
<dbReference type="PANTHER" id="PTHR15653">
    <property type="entry name" value="STRIATIN"/>
    <property type="match status" value="1"/>
</dbReference>
<dbReference type="GO" id="GO:0030425">
    <property type="term" value="C:dendrite"/>
    <property type="evidence" value="ECO:0007669"/>
    <property type="project" value="TreeGrafter"/>
</dbReference>
<feature type="region of interest" description="Disordered" evidence="2">
    <location>
        <begin position="1"/>
        <end position="49"/>
    </location>
</feature>
<feature type="non-terminal residue" evidence="4">
    <location>
        <position position="90"/>
    </location>
</feature>
<feature type="domain" description="Striatin N-terminal" evidence="3">
    <location>
        <begin position="54"/>
        <end position="88"/>
    </location>
</feature>
<protein>
    <submittedName>
        <fullName evidence="4">(spotted green pufferfish) hypothetical protein</fullName>
    </submittedName>
</protein>
<gene>
    <name evidence="4" type="ORF">GSTENG00001338001</name>
</gene>
<evidence type="ECO:0000256" key="1">
    <source>
        <dbReference type="ARBA" id="ARBA00023054"/>
    </source>
</evidence>
<dbReference type="GO" id="GO:0005516">
    <property type="term" value="F:calmodulin binding"/>
    <property type="evidence" value="ECO:0007669"/>
    <property type="project" value="TreeGrafter"/>
</dbReference>
<reference evidence="4" key="2">
    <citation type="submission" date="2004-02" db="EMBL/GenBank/DDBJ databases">
        <authorList>
            <consortium name="Genoscope"/>
            <consortium name="Whitehead Institute Centre for Genome Research"/>
        </authorList>
    </citation>
    <scope>NUCLEOTIDE SEQUENCE</scope>
</reference>
<dbReference type="KEGG" id="tng:GSTEN00001338G001"/>
<organism evidence="4">
    <name type="scientific">Tetraodon nigroviridis</name>
    <name type="common">Spotted green pufferfish</name>
    <name type="synonym">Chelonodon nigroviridis</name>
    <dbReference type="NCBI Taxonomy" id="99883"/>
    <lineage>
        <taxon>Eukaryota</taxon>
        <taxon>Metazoa</taxon>
        <taxon>Chordata</taxon>
        <taxon>Craniata</taxon>
        <taxon>Vertebrata</taxon>
        <taxon>Euteleostomi</taxon>
        <taxon>Actinopterygii</taxon>
        <taxon>Neopterygii</taxon>
        <taxon>Teleostei</taxon>
        <taxon>Neoteleostei</taxon>
        <taxon>Acanthomorphata</taxon>
        <taxon>Eupercaria</taxon>
        <taxon>Tetraodontiformes</taxon>
        <taxon>Tetradontoidea</taxon>
        <taxon>Tetraodontidae</taxon>
        <taxon>Tetraodon</taxon>
    </lineage>
</organism>
<dbReference type="GO" id="GO:0051721">
    <property type="term" value="F:protein phosphatase 2A binding"/>
    <property type="evidence" value="ECO:0007669"/>
    <property type="project" value="TreeGrafter"/>
</dbReference>
<proteinExistence type="predicted"/>
<name>Q4TG16_TETNG</name>
<dbReference type="OrthoDB" id="727118at2759"/>
<dbReference type="AlphaFoldDB" id="Q4TG16"/>
<dbReference type="InterPro" id="IPR013258">
    <property type="entry name" value="Striatin_N"/>
</dbReference>
<comment type="caution">
    <text evidence="4">The sequence shown here is derived from an EMBL/GenBank/DDBJ whole genome shotgun (WGS) entry which is preliminary data.</text>
</comment>
<evidence type="ECO:0000256" key="2">
    <source>
        <dbReference type="SAM" id="MobiDB-lite"/>
    </source>
</evidence>
<dbReference type="GO" id="GO:0070016">
    <property type="term" value="F:armadillo repeat domain binding"/>
    <property type="evidence" value="ECO:0007669"/>
    <property type="project" value="TreeGrafter"/>
</dbReference>
<accession>Q4TG16</accession>
<evidence type="ECO:0000259" key="3">
    <source>
        <dbReference type="Pfam" id="PF08232"/>
    </source>
</evidence>